<protein>
    <submittedName>
        <fullName evidence="8">Chromate transporter</fullName>
    </submittedName>
</protein>
<comment type="similarity">
    <text evidence="2">Belongs to the chromate ion transporter (CHR) (TC 2.A.51) family.</text>
</comment>
<evidence type="ECO:0000256" key="1">
    <source>
        <dbReference type="ARBA" id="ARBA00004651"/>
    </source>
</evidence>
<name>A0ABQ3H5V1_9NEIS</name>
<feature type="transmembrane region" description="Helical" evidence="7">
    <location>
        <begin position="114"/>
        <end position="135"/>
    </location>
</feature>
<keyword evidence="5 7" id="KW-1133">Transmembrane helix</keyword>
<keyword evidence="3" id="KW-1003">Cell membrane</keyword>
<feature type="transmembrane region" description="Helical" evidence="7">
    <location>
        <begin position="60"/>
        <end position="93"/>
    </location>
</feature>
<evidence type="ECO:0000256" key="4">
    <source>
        <dbReference type="ARBA" id="ARBA00022692"/>
    </source>
</evidence>
<dbReference type="PANTHER" id="PTHR43663:SF1">
    <property type="entry name" value="CHROMATE TRANSPORTER"/>
    <property type="match status" value="1"/>
</dbReference>
<dbReference type="PANTHER" id="PTHR43663">
    <property type="entry name" value="CHROMATE TRANSPORT PROTEIN-RELATED"/>
    <property type="match status" value="1"/>
</dbReference>
<evidence type="ECO:0000256" key="3">
    <source>
        <dbReference type="ARBA" id="ARBA00022475"/>
    </source>
</evidence>
<sequence length="173" mass="18350">MTLLLDLFGHFAQLSLIAFGGASAVLPDMHRVLVTEQHWLSESAFAASYTIAQVAPGPNLLFVLLFGLQIAGLPGALVALLAMCLPSSAIALAVEHYGHRHREQRWHRLIRHALAPLTIALTLATGVLLLDAVQPRLGPLLLAVVTVAVGLKTKLNPLWLIAAGALAGALGWL</sequence>
<evidence type="ECO:0000313" key="8">
    <source>
        <dbReference type="EMBL" id="GHD68853.1"/>
    </source>
</evidence>
<keyword evidence="6 7" id="KW-0472">Membrane</keyword>
<comment type="caution">
    <text evidence="8">The sequence shown here is derived from an EMBL/GenBank/DDBJ whole genome shotgun (WGS) entry which is preliminary data.</text>
</comment>
<keyword evidence="9" id="KW-1185">Reference proteome</keyword>
<dbReference type="Pfam" id="PF02417">
    <property type="entry name" value="Chromate_transp"/>
    <property type="match status" value="1"/>
</dbReference>
<evidence type="ECO:0000256" key="6">
    <source>
        <dbReference type="ARBA" id="ARBA00023136"/>
    </source>
</evidence>
<dbReference type="InterPro" id="IPR003370">
    <property type="entry name" value="Chromate_transpt"/>
</dbReference>
<dbReference type="RefSeq" id="WP_189462223.1">
    <property type="nucleotide sequence ID" value="NZ_BMYO01000011.1"/>
</dbReference>
<keyword evidence="4 7" id="KW-0812">Transmembrane</keyword>
<organism evidence="8 9">
    <name type="scientific">Jeongeupia chitinilytica</name>
    <dbReference type="NCBI Taxonomy" id="1041641"/>
    <lineage>
        <taxon>Bacteria</taxon>
        <taxon>Pseudomonadati</taxon>
        <taxon>Pseudomonadota</taxon>
        <taxon>Betaproteobacteria</taxon>
        <taxon>Neisseriales</taxon>
        <taxon>Chitinibacteraceae</taxon>
        <taxon>Jeongeupia</taxon>
    </lineage>
</organism>
<evidence type="ECO:0000313" key="9">
    <source>
        <dbReference type="Proteomes" id="UP000604737"/>
    </source>
</evidence>
<gene>
    <name evidence="8" type="ORF">GCM10007350_34690</name>
</gene>
<dbReference type="Proteomes" id="UP000604737">
    <property type="component" value="Unassembled WGS sequence"/>
</dbReference>
<accession>A0ABQ3H5V1</accession>
<evidence type="ECO:0000256" key="2">
    <source>
        <dbReference type="ARBA" id="ARBA00005262"/>
    </source>
</evidence>
<evidence type="ECO:0000256" key="7">
    <source>
        <dbReference type="SAM" id="Phobius"/>
    </source>
</evidence>
<proteinExistence type="inferred from homology"/>
<evidence type="ECO:0000256" key="5">
    <source>
        <dbReference type="ARBA" id="ARBA00022989"/>
    </source>
</evidence>
<dbReference type="InterPro" id="IPR052518">
    <property type="entry name" value="CHR_Transporter"/>
</dbReference>
<reference evidence="9" key="1">
    <citation type="journal article" date="2019" name="Int. J. Syst. Evol. Microbiol.">
        <title>The Global Catalogue of Microorganisms (GCM) 10K type strain sequencing project: providing services to taxonomists for standard genome sequencing and annotation.</title>
        <authorList>
            <consortium name="The Broad Institute Genomics Platform"/>
            <consortium name="The Broad Institute Genome Sequencing Center for Infectious Disease"/>
            <person name="Wu L."/>
            <person name="Ma J."/>
        </authorList>
    </citation>
    <scope>NUCLEOTIDE SEQUENCE [LARGE SCALE GENOMIC DNA]</scope>
    <source>
        <strain evidence="9">KCTC 23701</strain>
    </source>
</reference>
<feature type="transmembrane region" description="Helical" evidence="7">
    <location>
        <begin position="155"/>
        <end position="172"/>
    </location>
</feature>
<comment type="subcellular location">
    <subcellularLocation>
        <location evidence="1">Cell membrane</location>
        <topology evidence="1">Multi-pass membrane protein</topology>
    </subcellularLocation>
</comment>
<dbReference type="EMBL" id="BMYO01000011">
    <property type="protein sequence ID" value="GHD68853.1"/>
    <property type="molecule type" value="Genomic_DNA"/>
</dbReference>